<proteinExistence type="predicted"/>
<sequence length="147" mass="15334">MKRFILMLAVVMLAVLGVNAQTEKTLKGKLTNVQMNNNNYADVEGVTFILTDNGDGTGTLESEEPIGPIGKMPGAINVNMAVAIDSKGGLSAKEDSKAGVLDLNIGGSVTLYTTSLTGDTTTFVLKTKALSVFGKAIFNASVTFVAE</sequence>
<protein>
    <recommendedName>
        <fullName evidence="4">Lipocalin-like domain-containing protein</fullName>
    </recommendedName>
</protein>
<feature type="chain" id="PRO_5041674018" description="Lipocalin-like domain-containing protein" evidence="1">
    <location>
        <begin position="21"/>
        <end position="147"/>
    </location>
</feature>
<dbReference type="AlphaFoldDB" id="A0AA90UDE4"/>
<keyword evidence="1" id="KW-0732">Signal</keyword>
<feature type="signal peptide" evidence="1">
    <location>
        <begin position="1"/>
        <end position="20"/>
    </location>
</feature>
<dbReference type="EMBL" id="VZCW01000058">
    <property type="protein sequence ID" value="MQN11789.1"/>
    <property type="molecule type" value="Genomic_DNA"/>
</dbReference>
<dbReference type="RefSeq" id="WP_153127886.1">
    <property type="nucleotide sequence ID" value="NZ_VZCW01000058.1"/>
</dbReference>
<evidence type="ECO:0000256" key="1">
    <source>
        <dbReference type="SAM" id="SignalP"/>
    </source>
</evidence>
<accession>A0AA90UDE4</accession>
<organism evidence="2 3">
    <name type="scientific">Segatella copri</name>
    <dbReference type="NCBI Taxonomy" id="165179"/>
    <lineage>
        <taxon>Bacteria</taxon>
        <taxon>Pseudomonadati</taxon>
        <taxon>Bacteroidota</taxon>
        <taxon>Bacteroidia</taxon>
        <taxon>Bacteroidales</taxon>
        <taxon>Prevotellaceae</taxon>
        <taxon>Segatella</taxon>
    </lineage>
</organism>
<evidence type="ECO:0008006" key="4">
    <source>
        <dbReference type="Google" id="ProtNLM"/>
    </source>
</evidence>
<comment type="caution">
    <text evidence="2">The sequence shown here is derived from an EMBL/GenBank/DDBJ whole genome shotgun (WGS) entry which is preliminary data.</text>
</comment>
<name>A0AA90UDE4_9BACT</name>
<evidence type="ECO:0000313" key="3">
    <source>
        <dbReference type="Proteomes" id="UP000442105"/>
    </source>
</evidence>
<dbReference type="Proteomes" id="UP000442105">
    <property type="component" value="Unassembled WGS sequence"/>
</dbReference>
<evidence type="ECO:0000313" key="2">
    <source>
        <dbReference type="EMBL" id="MQN11789.1"/>
    </source>
</evidence>
<reference evidence="3" key="1">
    <citation type="submission" date="2019-09" db="EMBL/GenBank/DDBJ databases">
        <title>Distinct polysaccharide growth profiles of human intestinal Prevotella copri isolates.</title>
        <authorList>
            <person name="Fehlner-Peach H."/>
            <person name="Magnabosco C."/>
            <person name="Raghavan V."/>
            <person name="Scher J.U."/>
            <person name="Tett A."/>
            <person name="Cox L.M."/>
            <person name="Gottsegen C."/>
            <person name="Watters A."/>
            <person name="Wiltshire- Gordon J.D."/>
            <person name="Segata N."/>
            <person name="Bonneau R."/>
            <person name="Littman D.R."/>
        </authorList>
    </citation>
    <scope>NUCLEOTIDE SEQUENCE [LARGE SCALE GENOMIC DNA]</scope>
    <source>
        <strain evidence="3">iAQ1179</strain>
    </source>
</reference>
<gene>
    <name evidence="2" type="ORF">F7D95_02900</name>
</gene>